<gene>
    <name evidence="1" type="ORF">GIB67_040137</name>
</gene>
<reference evidence="1 2" key="1">
    <citation type="journal article" date="2020" name="IScience">
        <title>Genome Sequencing of the Endangered Kingdonia uniflora (Circaeasteraceae, Ranunculales) Reveals Potential Mechanisms of Evolutionary Specialization.</title>
        <authorList>
            <person name="Sun Y."/>
            <person name="Deng T."/>
            <person name="Zhang A."/>
            <person name="Moore M.J."/>
            <person name="Landis J.B."/>
            <person name="Lin N."/>
            <person name="Zhang H."/>
            <person name="Zhang X."/>
            <person name="Huang J."/>
            <person name="Zhang X."/>
            <person name="Sun H."/>
            <person name="Wang H."/>
        </authorList>
    </citation>
    <scope>NUCLEOTIDE SEQUENCE [LARGE SCALE GENOMIC DNA]</scope>
    <source>
        <strain evidence="1">TB1705</strain>
        <tissue evidence="1">Leaf</tissue>
    </source>
</reference>
<keyword evidence="2" id="KW-1185">Reference proteome</keyword>
<protein>
    <submittedName>
        <fullName evidence="1">Uncharacterized protein</fullName>
    </submittedName>
</protein>
<sequence>KGHHFRSIIRADLVAEAELSSQRGAVVCSPSMAIAIVTLTTNKVIQLPKNETGQDLTTNGGDAD</sequence>
<dbReference type="AlphaFoldDB" id="A0A7J7MUQ9"/>
<feature type="non-terminal residue" evidence="1">
    <location>
        <position position="1"/>
    </location>
</feature>
<evidence type="ECO:0000313" key="1">
    <source>
        <dbReference type="EMBL" id="KAF6158623.1"/>
    </source>
</evidence>
<organism evidence="1 2">
    <name type="scientific">Kingdonia uniflora</name>
    <dbReference type="NCBI Taxonomy" id="39325"/>
    <lineage>
        <taxon>Eukaryota</taxon>
        <taxon>Viridiplantae</taxon>
        <taxon>Streptophyta</taxon>
        <taxon>Embryophyta</taxon>
        <taxon>Tracheophyta</taxon>
        <taxon>Spermatophyta</taxon>
        <taxon>Magnoliopsida</taxon>
        <taxon>Ranunculales</taxon>
        <taxon>Circaeasteraceae</taxon>
        <taxon>Kingdonia</taxon>
    </lineage>
</organism>
<accession>A0A7J7MUQ9</accession>
<proteinExistence type="predicted"/>
<comment type="caution">
    <text evidence="1">The sequence shown here is derived from an EMBL/GenBank/DDBJ whole genome shotgun (WGS) entry which is preliminary data.</text>
</comment>
<name>A0A7J7MUQ9_9MAGN</name>
<evidence type="ECO:0000313" key="2">
    <source>
        <dbReference type="Proteomes" id="UP000541444"/>
    </source>
</evidence>
<dbReference type="EMBL" id="JACGCM010001219">
    <property type="protein sequence ID" value="KAF6158623.1"/>
    <property type="molecule type" value="Genomic_DNA"/>
</dbReference>
<dbReference type="Proteomes" id="UP000541444">
    <property type="component" value="Unassembled WGS sequence"/>
</dbReference>